<proteinExistence type="predicted"/>
<feature type="domain" description="DUF4426" evidence="2">
    <location>
        <begin position="31"/>
        <end position="152"/>
    </location>
</feature>
<dbReference type="Pfam" id="PF14467">
    <property type="entry name" value="DUF4426"/>
    <property type="match status" value="1"/>
</dbReference>
<reference evidence="3 4" key="1">
    <citation type="submission" date="2020-03" db="EMBL/GenBank/DDBJ databases">
        <title>Identification of Halomonas strains.</title>
        <authorList>
            <person name="Xiao Z."/>
            <person name="Dong F."/>
            <person name="Wang Z."/>
            <person name="Zhao J.-Y."/>
        </authorList>
    </citation>
    <scope>NUCLEOTIDE SEQUENCE [LARGE SCALE GENOMIC DNA]</scope>
    <source>
        <strain evidence="3 4">DX6</strain>
    </source>
</reference>
<protein>
    <submittedName>
        <fullName evidence="3">DUF4426 domain-containing protein</fullName>
    </submittedName>
</protein>
<sequence>MLKRLVSHPHALAFALLLGLLPLAGQAQQFEQVGDYQIHYSAVSTSFLPSSVAEAHGIQRSPALALLNVSVLEEVDGQLRPVNAPVNGSVGEVQGSEQQPLSFRTLRSGETQSQIAVFRIRDDEPMHFTLEVRYDRNREPAEVNFIQRFHIDR</sequence>
<evidence type="ECO:0000313" key="3">
    <source>
        <dbReference type="EMBL" id="NIC07715.1"/>
    </source>
</evidence>
<accession>A0ABX0PW86</accession>
<name>A0ABX0PW86_9GAMM</name>
<dbReference type="Proteomes" id="UP001318321">
    <property type="component" value="Unassembled WGS sequence"/>
</dbReference>
<dbReference type="EMBL" id="JAAQTO010000057">
    <property type="protein sequence ID" value="NIC07715.1"/>
    <property type="molecule type" value="Genomic_DNA"/>
</dbReference>
<gene>
    <name evidence="3" type="ORF">HBJ55_20020</name>
</gene>
<keyword evidence="1" id="KW-0732">Signal</keyword>
<feature type="signal peptide" evidence="1">
    <location>
        <begin position="1"/>
        <end position="27"/>
    </location>
</feature>
<keyword evidence="4" id="KW-1185">Reference proteome</keyword>
<organism evidence="3 4">
    <name type="scientific">Billgrantia bachuensis</name>
    <dbReference type="NCBI Taxonomy" id="2717286"/>
    <lineage>
        <taxon>Bacteria</taxon>
        <taxon>Pseudomonadati</taxon>
        <taxon>Pseudomonadota</taxon>
        <taxon>Gammaproteobacteria</taxon>
        <taxon>Oceanospirillales</taxon>
        <taxon>Halomonadaceae</taxon>
        <taxon>Billgrantia</taxon>
    </lineage>
</organism>
<evidence type="ECO:0000256" key="1">
    <source>
        <dbReference type="SAM" id="SignalP"/>
    </source>
</evidence>
<evidence type="ECO:0000259" key="2">
    <source>
        <dbReference type="Pfam" id="PF14467"/>
    </source>
</evidence>
<evidence type="ECO:0000313" key="4">
    <source>
        <dbReference type="Proteomes" id="UP001318321"/>
    </source>
</evidence>
<dbReference type="InterPro" id="IPR025218">
    <property type="entry name" value="DUF4426"/>
</dbReference>
<dbReference type="Gene3D" id="2.60.40.3340">
    <property type="entry name" value="Domain of unknown function DUF4426"/>
    <property type="match status" value="1"/>
</dbReference>
<feature type="chain" id="PRO_5045067025" evidence="1">
    <location>
        <begin position="28"/>
        <end position="153"/>
    </location>
</feature>
<comment type="caution">
    <text evidence="3">The sequence shown here is derived from an EMBL/GenBank/DDBJ whole genome shotgun (WGS) entry which is preliminary data.</text>
</comment>